<evidence type="ECO:0000256" key="5">
    <source>
        <dbReference type="ARBA" id="ARBA00023136"/>
    </source>
</evidence>
<dbReference type="OrthoDB" id="9810850at2"/>
<keyword evidence="3 6" id="KW-0812">Transmembrane</keyword>
<dbReference type="STRING" id="1232681.ADIS_3526"/>
<dbReference type="GO" id="GO:0019646">
    <property type="term" value="P:aerobic electron transport chain"/>
    <property type="evidence" value="ECO:0007669"/>
    <property type="project" value="InterPro"/>
</dbReference>
<evidence type="ECO:0000259" key="8">
    <source>
        <dbReference type="PROSITE" id="PS50253"/>
    </source>
</evidence>
<organism evidence="9 10">
    <name type="scientific">Lunatimonas lonarensis</name>
    <dbReference type="NCBI Taxonomy" id="1232681"/>
    <lineage>
        <taxon>Bacteria</taxon>
        <taxon>Pseudomonadati</taxon>
        <taxon>Bacteroidota</taxon>
        <taxon>Cytophagia</taxon>
        <taxon>Cytophagales</taxon>
        <taxon>Cyclobacteriaceae</taxon>
    </lineage>
</organism>
<feature type="transmembrane region" description="Helical" evidence="7">
    <location>
        <begin position="174"/>
        <end position="194"/>
    </location>
</feature>
<keyword evidence="5 7" id="KW-0472">Membrane</keyword>
<evidence type="ECO:0000256" key="3">
    <source>
        <dbReference type="ARBA" id="ARBA00022692"/>
    </source>
</evidence>
<evidence type="ECO:0000313" key="10">
    <source>
        <dbReference type="Proteomes" id="UP000013909"/>
    </source>
</evidence>
<dbReference type="InterPro" id="IPR000298">
    <property type="entry name" value="Cyt_c_oxidase-like_su3"/>
</dbReference>
<dbReference type="GO" id="GO:0005886">
    <property type="term" value="C:plasma membrane"/>
    <property type="evidence" value="ECO:0007669"/>
    <property type="project" value="UniProtKB-SubCell"/>
</dbReference>
<dbReference type="GO" id="GO:0004129">
    <property type="term" value="F:cytochrome-c oxidase activity"/>
    <property type="evidence" value="ECO:0007669"/>
    <property type="project" value="InterPro"/>
</dbReference>
<comment type="caution">
    <text evidence="9">The sequence shown here is derived from an EMBL/GenBank/DDBJ whole genome shotgun (WGS) entry which is preliminary data.</text>
</comment>
<dbReference type="SUPFAM" id="SSF81452">
    <property type="entry name" value="Cytochrome c oxidase subunit III-like"/>
    <property type="match status" value="1"/>
</dbReference>
<keyword evidence="4 7" id="KW-1133">Transmembrane helix</keyword>
<protein>
    <submittedName>
        <fullName evidence="9">Nitric oxide reductase activation protein NorE</fullName>
    </submittedName>
</protein>
<feature type="transmembrane region" description="Helical" evidence="7">
    <location>
        <begin position="130"/>
        <end position="154"/>
    </location>
</feature>
<dbReference type="PATRIC" id="fig|1288963.3.peg.3517"/>
<feature type="transmembrane region" description="Helical" evidence="7">
    <location>
        <begin position="20"/>
        <end position="45"/>
    </location>
</feature>
<dbReference type="InterPro" id="IPR035973">
    <property type="entry name" value="Cyt_c_oxidase_su3-like_sf"/>
</dbReference>
<comment type="similarity">
    <text evidence="2 6">Belongs to the cytochrome c oxidase subunit 3 family.</text>
</comment>
<dbReference type="InterPro" id="IPR013833">
    <property type="entry name" value="Cyt_c_oxidase_su3_a-hlx"/>
</dbReference>
<dbReference type="Gene3D" id="1.20.120.80">
    <property type="entry name" value="Cytochrome c oxidase, subunit III, four-helix bundle"/>
    <property type="match status" value="1"/>
</dbReference>
<proteinExistence type="inferred from homology"/>
<dbReference type="PANTHER" id="PTHR11403">
    <property type="entry name" value="CYTOCHROME C OXIDASE SUBUNIT III"/>
    <property type="match status" value="1"/>
</dbReference>
<dbReference type="AlphaFoldDB" id="R7ZPF1"/>
<comment type="subcellular location">
    <subcellularLocation>
        <location evidence="6">Cell membrane</location>
        <topology evidence="6">Multi-pass membrane protein</topology>
    </subcellularLocation>
    <subcellularLocation>
        <location evidence="1">Membrane</location>
        <topology evidence="1">Multi-pass membrane protein</topology>
    </subcellularLocation>
</comment>
<feature type="domain" description="Heme-copper oxidase subunit III family profile" evidence="8">
    <location>
        <begin position="21"/>
        <end position="195"/>
    </location>
</feature>
<reference evidence="9 10" key="1">
    <citation type="submission" date="2013-02" db="EMBL/GenBank/DDBJ databases">
        <title>A novel strain isolated from Lonar lake, Maharashtra, India.</title>
        <authorList>
            <person name="Singh A."/>
        </authorList>
    </citation>
    <scope>NUCLEOTIDE SEQUENCE [LARGE SCALE GENOMIC DNA]</scope>
    <source>
        <strain evidence="9 10">AK24</strain>
    </source>
</reference>
<evidence type="ECO:0000313" key="9">
    <source>
        <dbReference type="EMBL" id="EON75938.1"/>
    </source>
</evidence>
<dbReference type="RefSeq" id="WP_010855658.1">
    <property type="nucleotide sequence ID" value="NZ_AQHR01000091.1"/>
</dbReference>
<feature type="transmembrane region" description="Helical" evidence="7">
    <location>
        <begin position="88"/>
        <end position="109"/>
    </location>
</feature>
<dbReference type="Proteomes" id="UP000013909">
    <property type="component" value="Unassembled WGS sequence"/>
</dbReference>
<evidence type="ECO:0000256" key="6">
    <source>
        <dbReference type="RuleBase" id="RU003376"/>
    </source>
</evidence>
<feature type="transmembrane region" description="Helical" evidence="7">
    <location>
        <begin position="57"/>
        <end position="76"/>
    </location>
</feature>
<evidence type="ECO:0000256" key="7">
    <source>
        <dbReference type="SAM" id="Phobius"/>
    </source>
</evidence>
<dbReference type="PANTHER" id="PTHR11403:SF6">
    <property type="entry name" value="NITRIC OXIDE REDUCTASE SUBUNIT E"/>
    <property type="match status" value="1"/>
</dbReference>
<dbReference type="PROSITE" id="PS50253">
    <property type="entry name" value="COX3"/>
    <property type="match status" value="1"/>
</dbReference>
<evidence type="ECO:0000256" key="1">
    <source>
        <dbReference type="ARBA" id="ARBA00004141"/>
    </source>
</evidence>
<name>R7ZPF1_9BACT</name>
<evidence type="ECO:0000256" key="2">
    <source>
        <dbReference type="ARBA" id="ARBA00010581"/>
    </source>
</evidence>
<evidence type="ECO:0000256" key="4">
    <source>
        <dbReference type="ARBA" id="ARBA00022989"/>
    </source>
</evidence>
<accession>R7ZPF1</accession>
<dbReference type="EMBL" id="AQHR01000091">
    <property type="protein sequence ID" value="EON75938.1"/>
    <property type="molecule type" value="Genomic_DNA"/>
</dbReference>
<gene>
    <name evidence="9" type="ORF">ADIS_3526</name>
</gene>
<keyword evidence="10" id="KW-1185">Reference proteome</keyword>
<dbReference type="Pfam" id="PF00510">
    <property type="entry name" value="COX3"/>
    <property type="match status" value="1"/>
</dbReference>
<dbReference type="InterPro" id="IPR024791">
    <property type="entry name" value="Cyt_c/ubiquinol_Oxase_su3"/>
</dbReference>
<sequence>MENRSAEIEYKNLIDPPGGLLLWMIILLELTTFGLGIGGLVYYGALEPELFSESRKLLNTPLATANTIVLLVSGYFMAQAVYHFKNQAFLPAGRSLNWTVLGGLVFTMLKNYEYVVKLKSGFEIGDNMFFTFYWLLTGFHLVHILVGVVILLVLGRVIRVNPSGVNVSDLEAGAAFWHMCDLIWLLIFPVLYLIF</sequence>